<evidence type="ECO:0000256" key="1">
    <source>
        <dbReference type="ARBA" id="ARBA00004210"/>
    </source>
</evidence>
<evidence type="ECO:0000256" key="5">
    <source>
        <dbReference type="ARBA" id="ARBA00022843"/>
    </source>
</evidence>
<evidence type="ECO:0000256" key="12">
    <source>
        <dbReference type="ARBA" id="ARBA00078321"/>
    </source>
</evidence>
<dbReference type="GO" id="GO:0003727">
    <property type="term" value="F:single-stranded RNA binding"/>
    <property type="evidence" value="ECO:0000318"/>
    <property type="project" value="GO_Central"/>
</dbReference>
<evidence type="ECO:0000256" key="8">
    <source>
        <dbReference type="ARBA" id="ARBA00060281"/>
    </source>
</evidence>
<evidence type="ECO:0000256" key="9">
    <source>
        <dbReference type="ARBA" id="ARBA00061640"/>
    </source>
</evidence>
<dbReference type="Gene3D" id="1.20.5.390">
    <property type="entry name" value="L1 transposable element, trimerization domain"/>
    <property type="match status" value="1"/>
</dbReference>
<keyword evidence="7" id="KW-0539">Nucleus</keyword>
<evidence type="ECO:0000256" key="2">
    <source>
        <dbReference type="ARBA" id="ARBA00004604"/>
    </source>
</evidence>
<dbReference type="PANTHER" id="PTHR11505">
    <property type="entry name" value="L1 TRANSPOSABLE ELEMENT-RELATED"/>
    <property type="match status" value="1"/>
</dbReference>
<reference evidence="16" key="3">
    <citation type="submission" date="2025-09" db="UniProtKB">
        <authorList>
            <consortium name="Ensembl"/>
        </authorList>
    </citation>
    <scope>IDENTIFICATION</scope>
    <source>
        <strain evidence="16">Thoroughbred</strain>
    </source>
</reference>
<sequence>MKNTMDQIKQNTDSLSAHVDNIEEKISIIEDRQAEWRQTEEERELRIKKNEENLQEIMDSMRSKNIRITGIPESMEKENGVESVFNEIIEENFTNLGIDGEMCVGESFRSPRFVNVKRATPRHIVVKLAKRKDKKRILREERKKRITYKGAPIRLSVDFST</sequence>
<comment type="function">
    <text evidence="8">Nucleic acid-binding protein which is essential for retrotransposition of LINE-1 elements in the genome. Functions as a nucleic acid chaperone binding its own transcript and therefore preferentially mobilizing the transcript from which they are encoded.</text>
</comment>
<proteinExistence type="inferred from homology"/>
<organism evidence="16 17">
    <name type="scientific">Equus caballus</name>
    <name type="common">Horse</name>
    <dbReference type="NCBI Taxonomy" id="9796"/>
    <lineage>
        <taxon>Eukaryota</taxon>
        <taxon>Metazoa</taxon>
        <taxon>Chordata</taxon>
        <taxon>Craniata</taxon>
        <taxon>Vertebrata</taxon>
        <taxon>Euteleostomi</taxon>
        <taxon>Mammalia</taxon>
        <taxon>Eutheria</taxon>
        <taxon>Laurasiatheria</taxon>
        <taxon>Perissodactyla</taxon>
        <taxon>Equidae</taxon>
        <taxon>Equus</taxon>
    </lineage>
</organism>
<evidence type="ECO:0000259" key="14">
    <source>
        <dbReference type="Pfam" id="PF02994"/>
    </source>
</evidence>
<reference evidence="16" key="2">
    <citation type="submission" date="2025-08" db="UniProtKB">
        <authorList>
            <consortium name="Ensembl"/>
        </authorList>
    </citation>
    <scope>IDENTIFICATION</scope>
    <source>
        <strain evidence="16">Thoroughbred</strain>
    </source>
</reference>
<accession>A0A9L0TKB9</accession>
<dbReference type="Pfam" id="PF17489">
    <property type="entry name" value="Tnp_22_trimer"/>
    <property type="match status" value="1"/>
</dbReference>
<dbReference type="InterPro" id="IPR043636">
    <property type="entry name" value="L1_RRM_dom"/>
</dbReference>
<dbReference type="Pfam" id="PF02994">
    <property type="entry name" value="Transposase_22"/>
    <property type="match status" value="1"/>
</dbReference>
<feature type="coiled-coil region" evidence="13">
    <location>
        <begin position="5"/>
        <end position="39"/>
    </location>
</feature>
<dbReference type="InterPro" id="IPR004244">
    <property type="entry name" value="Transposase_22"/>
</dbReference>
<keyword evidence="17" id="KW-1185">Reference proteome</keyword>
<dbReference type="GO" id="GO:0000166">
    <property type="term" value="F:nucleotide binding"/>
    <property type="evidence" value="ECO:0007669"/>
    <property type="project" value="UniProtKB-KW"/>
</dbReference>
<keyword evidence="6 13" id="KW-0175">Coiled coil</keyword>
<dbReference type="FunFam" id="1.20.5.390:FF:000005">
    <property type="entry name" value="LINE-1 retrotransposable element ORF1 protein"/>
    <property type="match status" value="1"/>
</dbReference>
<reference evidence="16 17" key="1">
    <citation type="journal article" date="2009" name="Science">
        <title>Genome sequence, comparative analysis, and population genetics of the domestic horse.</title>
        <authorList>
            <consortium name="Broad Institute Genome Sequencing Platform"/>
            <consortium name="Broad Institute Whole Genome Assembly Team"/>
            <person name="Wade C.M."/>
            <person name="Giulotto E."/>
            <person name="Sigurdsson S."/>
            <person name="Zoli M."/>
            <person name="Gnerre S."/>
            <person name="Imsland F."/>
            <person name="Lear T.L."/>
            <person name="Adelson D.L."/>
            <person name="Bailey E."/>
            <person name="Bellone R.R."/>
            <person name="Bloecker H."/>
            <person name="Distl O."/>
            <person name="Edgar R.C."/>
            <person name="Garber M."/>
            <person name="Leeb T."/>
            <person name="Mauceli E."/>
            <person name="MacLeod J.N."/>
            <person name="Penedo M.C.T."/>
            <person name="Raison J.M."/>
            <person name="Sharpe T."/>
            <person name="Vogel J."/>
            <person name="Andersson L."/>
            <person name="Antczak D.F."/>
            <person name="Biagi T."/>
            <person name="Binns M.M."/>
            <person name="Chowdhary B.P."/>
            <person name="Coleman S.J."/>
            <person name="Della Valle G."/>
            <person name="Fryc S."/>
            <person name="Guerin G."/>
            <person name="Hasegawa T."/>
            <person name="Hill E.W."/>
            <person name="Jurka J."/>
            <person name="Kiialainen A."/>
            <person name="Lindgren G."/>
            <person name="Liu J."/>
            <person name="Magnani E."/>
            <person name="Mickelson J.R."/>
            <person name="Murray J."/>
            <person name="Nergadze S.G."/>
            <person name="Onofrio R."/>
            <person name="Pedroni S."/>
            <person name="Piras M.F."/>
            <person name="Raudsepp T."/>
            <person name="Rocchi M."/>
            <person name="Roeed K.H."/>
            <person name="Ryder O.A."/>
            <person name="Searle S."/>
            <person name="Skow L."/>
            <person name="Swinburne J.E."/>
            <person name="Syvaenen A.C."/>
            <person name="Tozaki T."/>
            <person name="Valberg S.J."/>
            <person name="Vaudin M."/>
            <person name="White J.R."/>
            <person name="Zody M.C."/>
            <person name="Lander E.S."/>
            <person name="Lindblad-Toh K."/>
        </authorList>
    </citation>
    <scope>NUCLEOTIDE SEQUENCE [LARGE SCALE GENOMIC DNA]</scope>
    <source>
        <strain evidence="16 17">Thoroughbred</strain>
    </source>
</reference>
<keyword evidence="3" id="KW-0963">Cytoplasm</keyword>
<dbReference type="InterPro" id="IPR035301">
    <property type="entry name" value="L1_trimer"/>
</dbReference>
<evidence type="ECO:0000256" key="6">
    <source>
        <dbReference type="ARBA" id="ARBA00023054"/>
    </source>
</evidence>
<evidence type="ECO:0000256" key="11">
    <source>
        <dbReference type="ARBA" id="ARBA00076441"/>
    </source>
</evidence>
<dbReference type="Proteomes" id="UP000002281">
    <property type="component" value="Chromosome 3"/>
</dbReference>
<keyword evidence="5" id="KW-0832">Ubl conjugation</keyword>
<dbReference type="FunFam" id="3.30.70.1820:FF:000002">
    <property type="entry name" value="LINE-1 retrotransposable element ORF1 protein"/>
    <property type="match status" value="1"/>
</dbReference>
<dbReference type="Ensembl" id="ENSECAT00000124401.1">
    <property type="protein sequence ID" value="ENSECAP00000087490.1"/>
    <property type="gene ID" value="ENSECAG00000050299.1"/>
</dbReference>
<dbReference type="GO" id="GO:0005730">
    <property type="term" value="C:nucleolus"/>
    <property type="evidence" value="ECO:0007669"/>
    <property type="project" value="UniProtKB-SubCell"/>
</dbReference>
<dbReference type="Gene3D" id="3.30.70.1820">
    <property type="entry name" value="L1 transposable element, RRM domain"/>
    <property type="match status" value="1"/>
</dbReference>
<evidence type="ECO:0000256" key="4">
    <source>
        <dbReference type="ARBA" id="ARBA00022741"/>
    </source>
</evidence>
<evidence type="ECO:0000256" key="7">
    <source>
        <dbReference type="ARBA" id="ARBA00023242"/>
    </source>
</evidence>
<comment type="subcellular location">
    <subcellularLocation>
        <location evidence="1">Cytoplasm</location>
        <location evidence="1">Stress granule</location>
    </subcellularLocation>
    <subcellularLocation>
        <location evidence="2">Nucleus</location>
        <location evidence="2">Nucleolus</location>
    </subcellularLocation>
</comment>
<dbReference type="GO" id="GO:0032197">
    <property type="term" value="P:retrotransposition"/>
    <property type="evidence" value="ECO:0000318"/>
    <property type="project" value="GO_Central"/>
</dbReference>
<evidence type="ECO:0000313" key="16">
    <source>
        <dbReference type="Ensembl" id="ENSECAP00000087490.1"/>
    </source>
</evidence>
<keyword evidence="4" id="KW-0547">Nucleotide-binding</keyword>
<evidence type="ECO:0000256" key="13">
    <source>
        <dbReference type="SAM" id="Coils"/>
    </source>
</evidence>
<protein>
    <recommendedName>
        <fullName evidence="10">LINE-1 retrotransposable element ORF1 protein</fullName>
    </recommendedName>
    <alternativeName>
        <fullName evidence="11">LINE retrotransposable element 1</fullName>
    </alternativeName>
    <alternativeName>
        <fullName evidence="12">LINE1 retrotransposable element 1</fullName>
    </alternativeName>
</protein>
<comment type="similarity">
    <text evidence="9">Belongs to the transposase 22 family.</text>
</comment>
<feature type="domain" description="L1 transposable element trimerization" evidence="15">
    <location>
        <begin position="20"/>
        <end position="59"/>
    </location>
</feature>
<dbReference type="AlphaFoldDB" id="A0A9L0TKB9"/>
<dbReference type="GeneTree" id="ENSGT01150000286982"/>
<name>A0A9L0TKB9_HORSE</name>
<evidence type="ECO:0000256" key="10">
    <source>
        <dbReference type="ARBA" id="ARBA00067412"/>
    </source>
</evidence>
<evidence type="ECO:0000256" key="3">
    <source>
        <dbReference type="ARBA" id="ARBA00022490"/>
    </source>
</evidence>
<dbReference type="GO" id="GO:0010494">
    <property type="term" value="C:cytoplasmic stress granule"/>
    <property type="evidence" value="ECO:0007669"/>
    <property type="project" value="UniProtKB-SubCell"/>
</dbReference>
<feature type="domain" description="L1 transposable element RRM" evidence="14">
    <location>
        <begin position="65"/>
        <end position="158"/>
    </location>
</feature>
<dbReference type="GO" id="GO:1990904">
    <property type="term" value="C:ribonucleoprotein complex"/>
    <property type="evidence" value="ECO:0000318"/>
    <property type="project" value="GO_Central"/>
</dbReference>
<evidence type="ECO:0000313" key="17">
    <source>
        <dbReference type="Proteomes" id="UP000002281"/>
    </source>
</evidence>
<evidence type="ECO:0000259" key="15">
    <source>
        <dbReference type="Pfam" id="PF17489"/>
    </source>
</evidence>